<dbReference type="EMBL" id="AJTX02000007">
    <property type="protein sequence ID" value="KKI98577.1"/>
    <property type="molecule type" value="Genomic_DNA"/>
</dbReference>
<keyword evidence="3" id="KW-0378">Hydrolase</keyword>
<dbReference type="CDD" id="cd08070">
    <property type="entry name" value="MPN_like"/>
    <property type="match status" value="1"/>
</dbReference>
<dbReference type="STRING" id="317619.GCA_000332315_01471"/>
<comment type="caution">
    <text evidence="7">The sequence shown here is derived from an EMBL/GenBank/DDBJ whole genome shotgun (WGS) entry which is preliminary data.</text>
</comment>
<dbReference type="Pfam" id="PF14464">
    <property type="entry name" value="Prok-JAB"/>
    <property type="match status" value="1"/>
</dbReference>
<name>A0A0M2PTW6_PROHO</name>
<dbReference type="FunFam" id="3.40.140.10:FF:000085">
    <property type="entry name" value="Mov34/MPN/PAD-1 family protein"/>
    <property type="match status" value="1"/>
</dbReference>
<keyword evidence="5" id="KW-0482">Metalloprotease</keyword>
<proteinExistence type="predicted"/>
<evidence type="ECO:0000256" key="3">
    <source>
        <dbReference type="ARBA" id="ARBA00022801"/>
    </source>
</evidence>
<dbReference type="GO" id="GO:0008270">
    <property type="term" value="F:zinc ion binding"/>
    <property type="evidence" value="ECO:0007669"/>
    <property type="project" value="TreeGrafter"/>
</dbReference>
<dbReference type="OrthoDB" id="9802958at2"/>
<dbReference type="SMART" id="SM00232">
    <property type="entry name" value="JAB_MPN"/>
    <property type="match status" value="1"/>
</dbReference>
<evidence type="ECO:0000256" key="5">
    <source>
        <dbReference type="ARBA" id="ARBA00023049"/>
    </source>
</evidence>
<dbReference type="RefSeq" id="WP_017712012.1">
    <property type="nucleotide sequence ID" value="NZ_KB235936.1"/>
</dbReference>
<sequence>MLYLTSPHLAMLRHHAAQTYPEECCGLLLGTLGGDRKQCHEILPTANAWVPPEEGDRTAALGLDPGYPGPTPNHRNPSRRDRFAIDPRDLLQAQRDGRHRKLVIIGIYHSHPDHPAQPSERDRVAAWPHYSYLILSVSQGNTVDYRSWSLNDRHQFQSEAVIVTPDQGHGL</sequence>
<evidence type="ECO:0000256" key="1">
    <source>
        <dbReference type="ARBA" id="ARBA00022670"/>
    </source>
</evidence>
<reference evidence="7" key="1">
    <citation type="submission" date="2012-04" db="EMBL/GenBank/DDBJ databases">
        <authorList>
            <person name="Borisov I.G."/>
            <person name="Ivanikova N.V."/>
            <person name="Pinevich A.V."/>
        </authorList>
    </citation>
    <scope>NUCLEOTIDE SEQUENCE</scope>
    <source>
        <strain evidence="7">CALU 1027</strain>
    </source>
</reference>
<gene>
    <name evidence="7" type="ORF">PROH_16925</name>
</gene>
<evidence type="ECO:0000256" key="2">
    <source>
        <dbReference type="ARBA" id="ARBA00022723"/>
    </source>
</evidence>
<evidence type="ECO:0000259" key="6">
    <source>
        <dbReference type="SMART" id="SM00232"/>
    </source>
</evidence>
<protein>
    <recommendedName>
        <fullName evidence="6">JAB1/MPN/MOV34 metalloenzyme domain-containing protein</fullName>
    </recommendedName>
</protein>
<dbReference type="InterPro" id="IPR051929">
    <property type="entry name" value="VirAsm_ModProt"/>
</dbReference>
<dbReference type="eggNOG" id="COG1310">
    <property type="taxonomic scope" value="Bacteria"/>
</dbReference>
<dbReference type="InterPro" id="IPR028090">
    <property type="entry name" value="JAB_dom_prok"/>
</dbReference>
<feature type="domain" description="JAB1/MPN/MOV34 metalloenzyme" evidence="6">
    <location>
        <begin position="1"/>
        <end position="161"/>
    </location>
</feature>
<dbReference type="AlphaFoldDB" id="A0A0M2PTW6"/>
<organism evidence="7 8">
    <name type="scientific">Prochlorothrix hollandica PCC 9006 = CALU 1027</name>
    <dbReference type="NCBI Taxonomy" id="317619"/>
    <lineage>
        <taxon>Bacteria</taxon>
        <taxon>Bacillati</taxon>
        <taxon>Cyanobacteriota</taxon>
        <taxon>Cyanophyceae</taxon>
        <taxon>Prochlorotrichales</taxon>
        <taxon>Prochlorotrichaceae</taxon>
        <taxon>Prochlorothrix</taxon>
    </lineage>
</organism>
<dbReference type="PANTHER" id="PTHR34858">
    <property type="entry name" value="CYSO-CYSTEINE PEPTIDASE"/>
    <property type="match status" value="1"/>
</dbReference>
<dbReference type="Gene3D" id="3.40.140.10">
    <property type="entry name" value="Cytidine Deaminase, domain 2"/>
    <property type="match status" value="1"/>
</dbReference>
<evidence type="ECO:0000256" key="4">
    <source>
        <dbReference type="ARBA" id="ARBA00022833"/>
    </source>
</evidence>
<dbReference type="InterPro" id="IPR000555">
    <property type="entry name" value="JAMM/MPN+_dom"/>
</dbReference>
<dbReference type="GO" id="GO:0008235">
    <property type="term" value="F:metalloexopeptidase activity"/>
    <property type="evidence" value="ECO:0007669"/>
    <property type="project" value="TreeGrafter"/>
</dbReference>
<dbReference type="SUPFAM" id="SSF102712">
    <property type="entry name" value="JAB1/MPN domain"/>
    <property type="match status" value="1"/>
</dbReference>
<keyword evidence="8" id="KW-1185">Reference proteome</keyword>
<keyword evidence="1" id="KW-0645">Protease</keyword>
<accession>A0A0M2PTW6</accession>
<keyword evidence="2" id="KW-0479">Metal-binding</keyword>
<evidence type="ECO:0000313" key="7">
    <source>
        <dbReference type="EMBL" id="KKI98577.1"/>
    </source>
</evidence>
<evidence type="ECO:0000313" key="8">
    <source>
        <dbReference type="Proteomes" id="UP000034681"/>
    </source>
</evidence>
<dbReference type="GO" id="GO:0006508">
    <property type="term" value="P:proteolysis"/>
    <property type="evidence" value="ECO:0007669"/>
    <property type="project" value="UniProtKB-KW"/>
</dbReference>
<dbReference type="Proteomes" id="UP000034681">
    <property type="component" value="Unassembled WGS sequence"/>
</dbReference>
<keyword evidence="4" id="KW-0862">Zinc</keyword>
<dbReference type="PANTHER" id="PTHR34858:SF1">
    <property type="entry name" value="CYSO-CYSTEINE PEPTIDASE"/>
    <property type="match status" value="1"/>
</dbReference>